<dbReference type="HOGENOM" id="CLU_000892_2_2_9"/>
<dbReference type="SUPFAM" id="SSF52172">
    <property type="entry name" value="CheY-like"/>
    <property type="match status" value="1"/>
</dbReference>
<protein>
    <recommendedName>
        <fullName evidence="3">Stage 0 sporulation protein A homolog</fullName>
        <ecNumber evidence="2">2.7.13.3</ecNumber>
    </recommendedName>
</protein>
<evidence type="ECO:0000256" key="2">
    <source>
        <dbReference type="ARBA" id="ARBA00012438"/>
    </source>
</evidence>
<evidence type="ECO:0000256" key="7">
    <source>
        <dbReference type="PROSITE-ProRule" id="PRU00050"/>
    </source>
</evidence>
<dbReference type="InterPro" id="IPR003661">
    <property type="entry name" value="HisK_dim/P_dom"/>
</dbReference>
<dbReference type="CDD" id="cd17546">
    <property type="entry name" value="REC_hyHK_CKI1_RcsC-like"/>
    <property type="match status" value="1"/>
</dbReference>
<keyword evidence="7" id="KW-0378">Hydrolase</keyword>
<dbReference type="InterPro" id="IPR029063">
    <property type="entry name" value="SAM-dependent_MTases_sf"/>
</dbReference>
<feature type="domain" description="CheR-type methyltransferase" evidence="15">
    <location>
        <begin position="235"/>
        <end position="494"/>
    </location>
</feature>
<evidence type="ECO:0000256" key="9">
    <source>
        <dbReference type="SAM" id="Coils"/>
    </source>
</evidence>
<evidence type="ECO:0000256" key="5">
    <source>
        <dbReference type="ARBA" id="ARBA00023012"/>
    </source>
</evidence>
<dbReference type="Gene3D" id="1.10.287.130">
    <property type="match status" value="1"/>
</dbReference>
<dbReference type="InterPro" id="IPR036097">
    <property type="entry name" value="HisK_dim/P_sf"/>
</dbReference>
<feature type="domain" description="Response regulatory" evidence="11">
    <location>
        <begin position="1498"/>
        <end position="1619"/>
    </location>
</feature>
<dbReference type="PROSITE" id="PS50109">
    <property type="entry name" value="HIS_KIN"/>
    <property type="match status" value="1"/>
</dbReference>
<dbReference type="Gene3D" id="3.40.50.180">
    <property type="entry name" value="Methylesterase CheB, C-terminal domain"/>
    <property type="match status" value="1"/>
</dbReference>
<gene>
    <name evidence="16" type="ORF">CLOBOL_00892</name>
</gene>
<evidence type="ECO:0000259" key="15">
    <source>
        <dbReference type="PROSITE" id="PS50123"/>
    </source>
</evidence>
<evidence type="ECO:0000259" key="14">
    <source>
        <dbReference type="PROSITE" id="PS50122"/>
    </source>
</evidence>
<dbReference type="eggNOG" id="COG1352">
    <property type="taxonomic scope" value="Bacteria"/>
</dbReference>
<dbReference type="GO" id="GO:0000156">
    <property type="term" value="F:phosphorelay response regulator activity"/>
    <property type="evidence" value="ECO:0007669"/>
    <property type="project" value="InterPro"/>
</dbReference>
<dbReference type="SUPFAM" id="SSF55785">
    <property type="entry name" value="PYP-like sensor domain (PAS domain)"/>
    <property type="match status" value="2"/>
</dbReference>
<keyword evidence="7" id="KW-0145">Chemotaxis</keyword>
<dbReference type="Pfam" id="PF02518">
    <property type="entry name" value="HATPase_c"/>
    <property type="match status" value="1"/>
</dbReference>
<dbReference type="InterPro" id="IPR000014">
    <property type="entry name" value="PAS"/>
</dbReference>
<dbReference type="CDD" id="cd00130">
    <property type="entry name" value="PAS"/>
    <property type="match status" value="1"/>
</dbReference>
<dbReference type="Pfam" id="PF01339">
    <property type="entry name" value="CheB_methylest"/>
    <property type="match status" value="1"/>
</dbReference>
<dbReference type="PANTHER" id="PTHR24422">
    <property type="entry name" value="CHEMOTAXIS PROTEIN METHYLTRANSFERASE"/>
    <property type="match status" value="1"/>
</dbReference>
<dbReference type="Pfam" id="PF13596">
    <property type="entry name" value="PAS_10"/>
    <property type="match status" value="1"/>
</dbReference>
<dbReference type="SUPFAM" id="SSF53335">
    <property type="entry name" value="S-adenosyl-L-methionine-dependent methyltransferases"/>
    <property type="match status" value="1"/>
</dbReference>
<dbReference type="eggNOG" id="COG2201">
    <property type="taxonomic scope" value="Bacteria"/>
</dbReference>
<dbReference type="Pfam" id="PF00072">
    <property type="entry name" value="Response_reg"/>
    <property type="match status" value="1"/>
</dbReference>
<reference evidence="16 17" key="2">
    <citation type="submission" date="2007-09" db="EMBL/GenBank/DDBJ databases">
        <title>Draft genome sequence of Clostridium bolteae (ATCC BAA-613).</title>
        <authorList>
            <person name="Sudarsanam P."/>
            <person name="Ley R."/>
            <person name="Guruge J."/>
            <person name="Turnbaugh P.J."/>
            <person name="Mahowald M."/>
            <person name="Liep D."/>
            <person name="Gordon J."/>
        </authorList>
    </citation>
    <scope>NUCLEOTIDE SEQUENCE [LARGE SCALE GENOMIC DNA]</scope>
    <source>
        <strain evidence="17">ATCC BAA-613 / DSM 15670 / CCUG 46953 / JCM 12243 / WAL 16351</strain>
    </source>
</reference>
<evidence type="ECO:0000259" key="11">
    <source>
        <dbReference type="PROSITE" id="PS50110"/>
    </source>
</evidence>
<evidence type="ECO:0000313" key="16">
    <source>
        <dbReference type="EMBL" id="EDP18530.1"/>
    </source>
</evidence>
<proteinExistence type="predicted"/>
<dbReference type="SMART" id="SM00448">
    <property type="entry name" value="REC"/>
    <property type="match status" value="1"/>
</dbReference>
<dbReference type="SMART" id="SM00388">
    <property type="entry name" value="HisKA"/>
    <property type="match status" value="1"/>
</dbReference>
<dbReference type="Pfam" id="PF03705">
    <property type="entry name" value="CheR_N"/>
    <property type="match status" value="1"/>
</dbReference>
<dbReference type="Proteomes" id="UP000005396">
    <property type="component" value="Unassembled WGS sequence"/>
</dbReference>
<dbReference type="CDD" id="cd00082">
    <property type="entry name" value="HisKA"/>
    <property type="match status" value="1"/>
</dbReference>
<dbReference type="SMART" id="SM00387">
    <property type="entry name" value="HATPase_c"/>
    <property type="match status" value="1"/>
</dbReference>
<dbReference type="EC" id="2.7.13.3" evidence="2"/>
<dbReference type="InterPro" id="IPR000780">
    <property type="entry name" value="CheR_MeTrfase"/>
</dbReference>
<feature type="domain" description="PAC" evidence="13">
    <location>
        <begin position="1057"/>
        <end position="1108"/>
    </location>
</feature>
<dbReference type="EMBL" id="ABCC02000011">
    <property type="protein sequence ID" value="EDP18530.1"/>
    <property type="molecule type" value="Genomic_DNA"/>
</dbReference>
<dbReference type="NCBIfam" id="TIGR00229">
    <property type="entry name" value="sensory_box"/>
    <property type="match status" value="1"/>
</dbReference>
<dbReference type="PROSITE" id="PS50112">
    <property type="entry name" value="PAS"/>
    <property type="match status" value="1"/>
</dbReference>
<dbReference type="InterPro" id="IPR013655">
    <property type="entry name" value="PAS_fold_3"/>
</dbReference>
<dbReference type="SUPFAM" id="SSF47757">
    <property type="entry name" value="Chemotaxis receptor methyltransferase CheR, N-terminal domain"/>
    <property type="match status" value="1"/>
</dbReference>
<feature type="coiled-coil region" evidence="9">
    <location>
        <begin position="678"/>
        <end position="722"/>
    </location>
</feature>
<organism evidence="16 17">
    <name type="scientific">Enterocloster bolteae (strain ATCC BAA-613 / DSM 15670 / CCUG 46953 / JCM 12243 / WAL 16351)</name>
    <name type="common">Clostridium bolteae</name>
    <dbReference type="NCBI Taxonomy" id="411902"/>
    <lineage>
        <taxon>Bacteria</taxon>
        <taxon>Bacillati</taxon>
        <taxon>Bacillota</taxon>
        <taxon>Clostridia</taxon>
        <taxon>Lachnospirales</taxon>
        <taxon>Lachnospiraceae</taxon>
        <taxon>Enterocloster</taxon>
    </lineage>
</organism>
<dbReference type="Pfam" id="PF01739">
    <property type="entry name" value="CheR"/>
    <property type="match status" value="1"/>
</dbReference>
<dbReference type="InterPro" id="IPR000673">
    <property type="entry name" value="Sig_transdc_resp-reg_Me-estase"/>
</dbReference>
<feature type="modified residue" description="4-aspartylphosphate" evidence="8">
    <location>
        <position position="1550"/>
    </location>
</feature>
<dbReference type="InterPro" id="IPR022642">
    <property type="entry name" value="CheR_C"/>
</dbReference>
<dbReference type="InterPro" id="IPR022641">
    <property type="entry name" value="CheR_N"/>
</dbReference>
<evidence type="ECO:0000259" key="10">
    <source>
        <dbReference type="PROSITE" id="PS50109"/>
    </source>
</evidence>
<dbReference type="PROSITE" id="PS50113">
    <property type="entry name" value="PAC"/>
    <property type="match status" value="1"/>
</dbReference>
<feature type="active site" evidence="7">
    <location>
        <position position="157"/>
    </location>
</feature>
<keyword evidence="4" id="KW-0808">Transferase</keyword>
<dbReference type="PRINTS" id="PR00996">
    <property type="entry name" value="CHERMTFRASE"/>
</dbReference>
<dbReference type="Pfam" id="PF08447">
    <property type="entry name" value="PAS_3"/>
    <property type="match status" value="2"/>
</dbReference>
<dbReference type="CDD" id="cd16434">
    <property type="entry name" value="CheB-CheR_fusion"/>
    <property type="match status" value="1"/>
</dbReference>
<dbReference type="PROSITE" id="PS50122">
    <property type="entry name" value="CHEB"/>
    <property type="match status" value="1"/>
</dbReference>
<dbReference type="Gene3D" id="3.40.50.150">
    <property type="entry name" value="Vaccinia Virus protein VP39"/>
    <property type="match status" value="1"/>
</dbReference>
<dbReference type="PROSITE" id="PS50110">
    <property type="entry name" value="RESPONSE_REGULATORY"/>
    <property type="match status" value="1"/>
</dbReference>
<feature type="domain" description="CheB-type methylesterase" evidence="14">
    <location>
        <begin position="33"/>
        <end position="215"/>
    </location>
</feature>
<dbReference type="PaxDb" id="411902-CLOBOL_00892"/>
<dbReference type="Pfam" id="PF00512">
    <property type="entry name" value="HisKA"/>
    <property type="match status" value="1"/>
</dbReference>
<dbReference type="InterPro" id="IPR005467">
    <property type="entry name" value="His_kinase_dom"/>
</dbReference>
<feature type="active site" evidence="7">
    <location>
        <position position="65"/>
    </location>
</feature>
<dbReference type="GO" id="GO:0005737">
    <property type="term" value="C:cytoplasm"/>
    <property type="evidence" value="ECO:0007669"/>
    <property type="project" value="InterPro"/>
</dbReference>
<evidence type="ECO:0000256" key="6">
    <source>
        <dbReference type="ARBA" id="ARBA00024867"/>
    </source>
</evidence>
<keyword evidence="9" id="KW-0175">Coiled coil</keyword>
<dbReference type="InterPro" id="IPR036890">
    <property type="entry name" value="HATPase_C_sf"/>
</dbReference>
<dbReference type="InterPro" id="IPR050903">
    <property type="entry name" value="Bact_Chemotaxis_MeTrfase"/>
</dbReference>
<feature type="domain" description="Histidine kinase" evidence="10">
    <location>
        <begin position="1255"/>
        <end position="1477"/>
    </location>
</feature>
<dbReference type="SMART" id="SM00138">
    <property type="entry name" value="MeTrc"/>
    <property type="match status" value="1"/>
</dbReference>
<dbReference type="InterPro" id="IPR001789">
    <property type="entry name" value="Sig_transdc_resp-reg_receiver"/>
</dbReference>
<sequence length="1620" mass="182831">MIVRINDTIVKGDINAMDKMNHGAVKCQLKYCVGIGASAGGVEALQELFRNMPLDTGASFIVVQHLSPDSVSMMDKILQKSVKMPVRLAEENMELRPNEVYLNIPGMILEVESGHLHLSPVHDRVQRYAPINQMLNSLASDKNIHTIAVILSGSGSDGTIGIGSVKENGGTIIVQKPLEAQYASMPQSAIATGLVDLTENVSKIGLAIRDYLKNPNNQYLHYDDGVENQELAGYYNQIIDAISKYSDIDFSAYKSNTIYRRIERRIAINKYTCIEDYMDHLLASEEEKGLLCSDLLIGVTSFFRDEAAFKSLGEHVLAPLLREKKSIRIWSIACSTGEEAYSIAILLCEYMERLNYNADVKIFASDTDPDAIAAAQRGFYTEGSLASINELMIEKYFDKKEDGYIIKDMIRKMIVFAKHNIFRDAPFSKLDLIVCRNMFIYVKPEVQQRTIGNFHHLLNDDGCLFLGNSESLGDLEGAFDVLDRKWKIFRKNKEFHTENNGFYLWDNLSHPQKAMQEPAGNLRPKVRPTNIFERLFFDFAGPSVLVDGYGKIVQIIKSGGRYLRLQDGQFDNSISSCFAPSLTILLNHIMEQMKESSCSCVEKNVTGVADYPDESLNIKVNYFNLDNDEYFLFQIGIGRTAMPDSADKSLDISELTNSRIAQLEYELGESNWRLSLAMEESESRNEELQATNEELMASNEELQSTNEEMQSINEELYTINAEHQSKITELTTAYSDFDNLLVNAEVGALYVDRDMKIRKITPIMLQNTNLLNSDLGRPVYHINFIDSYESFNSDIKKVAETGTIIEREVTDARNSIWLVRIRPYYEKPEQVGGLLVTMFDITRRLEAAKFELKRLTDSVPGGVVRMHYDGELIIDYANDSFYAMTGCSPEDVRYRFHNRLSKMILSEDWTQMEQQIESAAAGNGILKYEYRGGRDALSARWYSIQATVFQVNGLTELQGIIMDISKLKDYEQRLQRERDYYNTLYQNMLCGIAQYAYDEDAMDFIGINPESLRILGYSSLEEFKGQGGPTMLDITYKEDRERIVGMLQTLKKEGDCVSFDHRIVRSDGEIRWVTGASKLITSPEGKLLIQSTFIDTTEEKRTLEQLKEERDRYDLLYETSYNMAVCGVIQADVKHNKIIAVNKEALQLLGTDAAGLETQLFSREAEKGVPNLSSIGEMMQAAAENEHKRFSHILNFKDRYMSIEGAVDYIMEDKSVRVVQFTFLDNTERELLRQAETKLEIATKSSKAKSYFLSKMSHEIRTPLNGIVGMIDSAMLYRHDKEKLLDSLNKLKRSSLHLQQLVSEVLDLSKIESGKMDVNMGPVNLQLLLSDVIEEFGTMAKERGIGLTQTGKLHHKYVNTDKVKLHEILANLIGNALKFTDSSGVVLLNIEETVIAERESLYTFQVRDNGKGISREDQERIFEAFDQGSHDHLYGNSGSGLGLTICKSLVAMLGGSLKVDSIENAGSEFSFTLTMDLLDEEKETDTPVKSCSCYQGHRVMVAEDNLINGEIAETFLRSFGFEVDLVKNGQEAFDTFADSPEGTYSIILMDIQMPVMNGYDAARQIRSCENGDAKSIPILAMSANAFQEDVACSLDAGMNEHLSKPIDMETLFSVIGKYIK</sequence>
<dbReference type="GO" id="GO:0006935">
    <property type="term" value="P:chemotaxis"/>
    <property type="evidence" value="ECO:0007669"/>
    <property type="project" value="UniProtKB-UniRule"/>
</dbReference>
<dbReference type="GO" id="GO:0008757">
    <property type="term" value="F:S-adenosylmethionine-dependent methyltransferase activity"/>
    <property type="evidence" value="ECO:0007669"/>
    <property type="project" value="InterPro"/>
</dbReference>
<dbReference type="Gene3D" id="3.30.565.10">
    <property type="entry name" value="Histidine kinase-like ATPase, C-terminal domain"/>
    <property type="match status" value="1"/>
</dbReference>
<evidence type="ECO:0000256" key="8">
    <source>
        <dbReference type="PROSITE-ProRule" id="PRU00169"/>
    </source>
</evidence>
<name>A8RJE5_ENTBW</name>
<evidence type="ECO:0000259" key="13">
    <source>
        <dbReference type="PROSITE" id="PS50113"/>
    </source>
</evidence>
<evidence type="ECO:0000259" key="12">
    <source>
        <dbReference type="PROSITE" id="PS50112"/>
    </source>
</evidence>
<dbReference type="GO" id="GO:0008984">
    <property type="term" value="F:protein-glutamate methylesterase activity"/>
    <property type="evidence" value="ECO:0007669"/>
    <property type="project" value="InterPro"/>
</dbReference>
<evidence type="ECO:0000256" key="3">
    <source>
        <dbReference type="ARBA" id="ARBA00018672"/>
    </source>
</evidence>
<feature type="active site" evidence="7">
    <location>
        <position position="38"/>
    </location>
</feature>
<dbReference type="InterPro" id="IPR003594">
    <property type="entry name" value="HATPase_dom"/>
</dbReference>
<dbReference type="eggNOG" id="COG2202">
    <property type="taxonomic scope" value="Bacteria"/>
</dbReference>
<accession>A8RJE5</accession>
<dbReference type="InterPro" id="IPR011006">
    <property type="entry name" value="CheY-like_superfamily"/>
</dbReference>
<dbReference type="SUPFAM" id="SSF55874">
    <property type="entry name" value="ATPase domain of HSP90 chaperone/DNA topoisomerase II/histidine kinase"/>
    <property type="match status" value="1"/>
</dbReference>
<feature type="domain" description="PAS" evidence="12">
    <location>
        <begin position="848"/>
        <end position="923"/>
    </location>
</feature>
<dbReference type="InterPro" id="IPR035965">
    <property type="entry name" value="PAS-like_dom_sf"/>
</dbReference>
<keyword evidence="5" id="KW-0902">Two-component regulatory system</keyword>
<dbReference type="Gene3D" id="3.40.50.2300">
    <property type="match status" value="1"/>
</dbReference>
<dbReference type="eggNOG" id="COG0642">
    <property type="taxonomic scope" value="Bacteria"/>
</dbReference>
<keyword evidence="8" id="KW-0597">Phosphoprotein</keyword>
<dbReference type="GO" id="GO:0000155">
    <property type="term" value="F:phosphorelay sensor kinase activity"/>
    <property type="evidence" value="ECO:0007669"/>
    <property type="project" value="InterPro"/>
</dbReference>
<dbReference type="Gene3D" id="3.30.450.20">
    <property type="entry name" value="PAS domain"/>
    <property type="match status" value="3"/>
</dbReference>
<dbReference type="InterPro" id="IPR035909">
    <property type="entry name" value="CheB_C"/>
</dbReference>
<evidence type="ECO:0000256" key="4">
    <source>
        <dbReference type="ARBA" id="ARBA00022777"/>
    </source>
</evidence>
<dbReference type="InterPro" id="IPR000700">
    <property type="entry name" value="PAS-assoc_C"/>
</dbReference>
<dbReference type="SUPFAM" id="SSF47384">
    <property type="entry name" value="Homodimeric domain of signal transducing histidine kinase"/>
    <property type="match status" value="1"/>
</dbReference>
<comment type="function">
    <text evidence="6">May play the central regulatory role in sporulation. It may be an element of the effector pathway responsible for the activation of sporulation genes in response to nutritional stress. Spo0A may act in concert with spo0H (a sigma factor) to control the expression of some genes that are critical to the sporulation process.</text>
</comment>
<dbReference type="SUPFAM" id="SSF52738">
    <property type="entry name" value="Methylesterase CheB, C-terminal domain"/>
    <property type="match status" value="1"/>
</dbReference>
<comment type="caution">
    <text evidence="16">The sequence shown here is derived from an EMBL/GenBank/DDBJ whole genome shotgun (WGS) entry which is preliminary data.</text>
</comment>
<comment type="catalytic activity">
    <reaction evidence="1">
        <text>ATP + protein L-histidine = ADP + protein N-phospho-L-histidine.</text>
        <dbReference type="EC" id="2.7.13.3"/>
    </reaction>
</comment>
<reference evidence="16 17" key="1">
    <citation type="submission" date="2007-08" db="EMBL/GenBank/DDBJ databases">
        <authorList>
            <person name="Fulton L."/>
            <person name="Clifton S."/>
            <person name="Fulton B."/>
            <person name="Xu J."/>
            <person name="Minx P."/>
            <person name="Pepin K.H."/>
            <person name="Johnson M."/>
            <person name="Thiruvilangam P."/>
            <person name="Bhonagiri V."/>
            <person name="Nash W.E."/>
            <person name="Mardis E.R."/>
            <person name="Wilson R.K."/>
        </authorList>
    </citation>
    <scope>NUCLEOTIDE SEQUENCE [LARGE SCALE GENOMIC DNA]</scope>
    <source>
        <strain evidence="17">ATCC BAA-613 / DSM 15670 / CCUG 46953 / JCM 12243 / WAL 16351</strain>
    </source>
</reference>
<evidence type="ECO:0000313" key="17">
    <source>
        <dbReference type="Proteomes" id="UP000005396"/>
    </source>
</evidence>
<dbReference type="PROSITE" id="PS50123">
    <property type="entry name" value="CHER"/>
    <property type="match status" value="1"/>
</dbReference>
<evidence type="ECO:0000256" key="1">
    <source>
        <dbReference type="ARBA" id="ARBA00000085"/>
    </source>
</evidence>
<keyword evidence="4" id="KW-0418">Kinase</keyword>